<dbReference type="EMBL" id="CP139487">
    <property type="protein sequence ID" value="WPU65432.1"/>
    <property type="molecule type" value="Genomic_DNA"/>
</dbReference>
<accession>A0AAX4HQF7</accession>
<proteinExistence type="predicted"/>
<dbReference type="AlphaFoldDB" id="A0AAX4HQF7"/>
<sequence>MKHSTKIIIGVASLVLLYALVKQIPNTLTIENVPVLVTDSTPKKDSALPNVKADEKVSPLSKSYTCVNDGLAAVSQLTNEQFKGWIKGKAHLREWNWDNYHIVSPNGEKLVIHVVKDQDQNGNEIFVLKTFKDTDEGPVLLGEMRFYQREKLDAALEKKLENANVEILQTIDSFQFDDGSEIKRTVENGEIQDLRIASEKGVLDCQKSEGIPSCECK</sequence>
<dbReference type="Proteomes" id="UP001324634">
    <property type="component" value="Chromosome"/>
</dbReference>
<keyword evidence="2" id="KW-1185">Reference proteome</keyword>
<dbReference type="RefSeq" id="WP_321395880.1">
    <property type="nucleotide sequence ID" value="NZ_CP139487.1"/>
</dbReference>
<protein>
    <submittedName>
        <fullName evidence="1">Uncharacterized protein</fullName>
    </submittedName>
</protein>
<dbReference type="KEGG" id="psti:SOO65_01590"/>
<evidence type="ECO:0000313" key="1">
    <source>
        <dbReference type="EMBL" id="WPU65432.1"/>
    </source>
</evidence>
<gene>
    <name evidence="1" type="ORF">SOO65_01590</name>
</gene>
<reference evidence="1 2" key="1">
    <citation type="submission" date="2023-11" db="EMBL/GenBank/DDBJ databases">
        <title>Peredibacter starrii A3.12.</title>
        <authorList>
            <person name="Mitchell R.J."/>
        </authorList>
    </citation>
    <scope>NUCLEOTIDE SEQUENCE [LARGE SCALE GENOMIC DNA]</scope>
    <source>
        <strain evidence="1 2">A3.12</strain>
    </source>
</reference>
<evidence type="ECO:0000313" key="2">
    <source>
        <dbReference type="Proteomes" id="UP001324634"/>
    </source>
</evidence>
<organism evidence="1 2">
    <name type="scientific">Peredibacter starrii</name>
    <dbReference type="NCBI Taxonomy" id="28202"/>
    <lineage>
        <taxon>Bacteria</taxon>
        <taxon>Pseudomonadati</taxon>
        <taxon>Bdellovibrionota</taxon>
        <taxon>Bacteriovoracia</taxon>
        <taxon>Bacteriovoracales</taxon>
        <taxon>Bacteriovoracaceae</taxon>
        <taxon>Peredibacter</taxon>
    </lineage>
</organism>
<name>A0AAX4HQF7_9BACT</name>